<dbReference type="InterPro" id="IPR005225">
    <property type="entry name" value="Small_GTP-bd"/>
</dbReference>
<dbReference type="PANTHER" id="PTHR43512">
    <property type="entry name" value="TRANSLATION FACTOR GUF1-RELATED"/>
    <property type="match status" value="1"/>
</dbReference>
<dbReference type="PRINTS" id="PR00315">
    <property type="entry name" value="ELONGATNFCT"/>
</dbReference>
<evidence type="ECO:0000256" key="5">
    <source>
        <dbReference type="ARBA" id="ARBA00022917"/>
    </source>
</evidence>
<comment type="subcellular location">
    <subcellularLocation>
        <location evidence="9">Mitochondrion inner membrane</location>
        <topology evidence="9">Peripheral membrane protein</topology>
        <orientation evidence="9">Matrix side</orientation>
    </subcellularLocation>
</comment>
<dbReference type="PROSITE" id="PS00301">
    <property type="entry name" value="G_TR_1"/>
    <property type="match status" value="1"/>
</dbReference>
<comment type="catalytic activity">
    <reaction evidence="9">
        <text>GTP + H2O = GDP + phosphate + H(+)</text>
        <dbReference type="Rhea" id="RHEA:19669"/>
        <dbReference type="ChEBI" id="CHEBI:15377"/>
        <dbReference type="ChEBI" id="CHEBI:15378"/>
        <dbReference type="ChEBI" id="CHEBI:37565"/>
        <dbReference type="ChEBI" id="CHEBI:43474"/>
        <dbReference type="ChEBI" id="CHEBI:58189"/>
        <dbReference type="EC" id="3.6.5.n1"/>
    </reaction>
</comment>
<dbReference type="Proteomes" id="UP000620104">
    <property type="component" value="Unassembled WGS sequence"/>
</dbReference>
<feature type="binding site" evidence="9">
    <location>
        <begin position="16"/>
        <end position="23"/>
    </location>
    <ligand>
        <name>GTP</name>
        <dbReference type="ChEBI" id="CHEBI:37565"/>
    </ligand>
</feature>
<organism evidence="11 12">
    <name type="scientific">Naganishia liquefaciens</name>
    <dbReference type="NCBI Taxonomy" id="104408"/>
    <lineage>
        <taxon>Eukaryota</taxon>
        <taxon>Fungi</taxon>
        <taxon>Dikarya</taxon>
        <taxon>Basidiomycota</taxon>
        <taxon>Agaricomycotina</taxon>
        <taxon>Tremellomycetes</taxon>
        <taxon>Filobasidiales</taxon>
        <taxon>Filobasidiaceae</taxon>
        <taxon>Naganishia</taxon>
    </lineage>
</organism>
<dbReference type="CDD" id="cd16260">
    <property type="entry name" value="EF4_III"/>
    <property type="match status" value="1"/>
</dbReference>
<evidence type="ECO:0000256" key="1">
    <source>
        <dbReference type="ARBA" id="ARBA00005454"/>
    </source>
</evidence>
<keyword evidence="2 9" id="KW-0547">Nucleotide-binding</keyword>
<dbReference type="GO" id="GO:0006412">
    <property type="term" value="P:translation"/>
    <property type="evidence" value="ECO:0007669"/>
    <property type="project" value="UniProtKB-KW"/>
</dbReference>
<dbReference type="Pfam" id="PF06421">
    <property type="entry name" value="LepA_C"/>
    <property type="match status" value="1"/>
</dbReference>
<evidence type="ECO:0000256" key="8">
    <source>
        <dbReference type="ARBA" id="ARBA00023136"/>
    </source>
</evidence>
<dbReference type="GO" id="GO:0005759">
    <property type="term" value="C:mitochondrial matrix"/>
    <property type="evidence" value="ECO:0007669"/>
    <property type="project" value="UniProtKB-UniRule"/>
</dbReference>
<dbReference type="GO" id="GO:0005743">
    <property type="term" value="C:mitochondrial inner membrane"/>
    <property type="evidence" value="ECO:0007669"/>
    <property type="project" value="UniProtKB-SubCell"/>
</dbReference>
<keyword evidence="3 9" id="KW-0999">Mitochondrion inner membrane</keyword>
<evidence type="ECO:0000256" key="3">
    <source>
        <dbReference type="ARBA" id="ARBA00022792"/>
    </source>
</evidence>
<keyword evidence="6 9" id="KW-0496">Mitochondrion</keyword>
<dbReference type="Gene3D" id="3.30.70.240">
    <property type="match status" value="1"/>
</dbReference>
<keyword evidence="8 9" id="KW-0472">Membrane</keyword>
<feature type="binding site" evidence="9">
    <location>
        <begin position="136"/>
        <end position="139"/>
    </location>
    <ligand>
        <name>GTP</name>
        <dbReference type="ChEBI" id="CHEBI:37565"/>
    </ligand>
</feature>
<dbReference type="SUPFAM" id="SSF52540">
    <property type="entry name" value="P-loop containing nucleoside triphosphate hydrolases"/>
    <property type="match status" value="1"/>
</dbReference>
<evidence type="ECO:0000256" key="4">
    <source>
        <dbReference type="ARBA" id="ARBA00022801"/>
    </source>
</evidence>
<comment type="caution">
    <text evidence="11">The sequence shown here is derived from an EMBL/GenBank/DDBJ whole genome shotgun (WGS) entry which is preliminary data.</text>
</comment>
<dbReference type="PROSITE" id="PS51722">
    <property type="entry name" value="G_TR_2"/>
    <property type="match status" value="1"/>
</dbReference>
<keyword evidence="12" id="KW-1185">Reference proteome</keyword>
<dbReference type="Gene3D" id="2.40.30.10">
    <property type="entry name" value="Translation factors"/>
    <property type="match status" value="1"/>
</dbReference>
<dbReference type="InterPro" id="IPR000640">
    <property type="entry name" value="EFG_V-like"/>
</dbReference>
<dbReference type="FunFam" id="3.40.50.300:FF:000078">
    <property type="entry name" value="Elongation factor 4"/>
    <property type="match status" value="1"/>
</dbReference>
<dbReference type="GO" id="GO:0097177">
    <property type="term" value="F:mitochondrial ribosome binding"/>
    <property type="evidence" value="ECO:0007669"/>
    <property type="project" value="TreeGrafter"/>
</dbReference>
<dbReference type="HAMAP" id="MF_00071">
    <property type="entry name" value="LepA"/>
    <property type="match status" value="1"/>
</dbReference>
<dbReference type="GO" id="GO:0005525">
    <property type="term" value="F:GTP binding"/>
    <property type="evidence" value="ECO:0007669"/>
    <property type="project" value="UniProtKB-UniRule"/>
</dbReference>
<sequence length="643" mass="70829">MTKFPPERIRNISIIAHIDHGKSTLADRLLEMTGTITKGPGGNHQVLDKLNVERERGITVKAQTVSMLHNHKGEDYLINLIDTPGHVDFSYEVSRSLGACEGCLLLVDASQGLQAQSLAVFRAASAQSLAIIPCLNKIDLPHASPETISQQIEETLHIPPSEHLYISAKSGLGVEKVLDAVVERLPPPATVGEGWKDRVSRLSAGGLLRDGAVEKWRKEDDDVLRALIVDTSYDRFRGVISLIRIFTGSIKKGDKISPMASGKKYEVLDVGIYHPEETPTESLLAGQVGYVVCNMKDFEEANVGDTFTHAATTNIEPLPGFKPMQSMVFAGVFPLDAQDFQKLEEAIGRLTLNDRSVTVQRESSAALGQGCRLGFLGTLHMSVLVQRLNDEYGADVCVTAPTVPYKIIYKDGSEEIISNPALFPDSHDKTMRIERVEEPIVHATIMVPQDFIGEMMELCNEHRGIELEYTFVEATDRAVLRYQLPLSEIATEFFSSLKSRSKGYASFDYEDAGYAASDLVKLNLMLNSKPIDALAMILHRSRCVSVGREWTKKLRGVIPRQLFEVAIQAQVGNKVIARENLSAMRKDVTAGLYGGHYERKMKHLEKQKRGKAKLKSLGAGNIQVPQTAFFEVLSNNSGAGKSG</sequence>
<dbReference type="PANTHER" id="PTHR43512:SF7">
    <property type="entry name" value="TRANSLATION FACTOR GUF1, MITOCHONDRIAL"/>
    <property type="match status" value="1"/>
</dbReference>
<dbReference type="InterPro" id="IPR004161">
    <property type="entry name" value="EFTu-like_2"/>
</dbReference>
<evidence type="ECO:0000256" key="7">
    <source>
        <dbReference type="ARBA" id="ARBA00023134"/>
    </source>
</evidence>
<dbReference type="FunFam" id="3.30.70.2570:FF:000001">
    <property type="entry name" value="Translation factor GUF1, mitochondrial"/>
    <property type="match status" value="1"/>
</dbReference>
<keyword evidence="7 9" id="KW-0342">GTP-binding</keyword>
<dbReference type="InterPro" id="IPR027417">
    <property type="entry name" value="P-loop_NTPase"/>
</dbReference>
<comment type="similarity">
    <text evidence="9">Belongs to the GTP-binding elongation factor family. LepA subfamily.</text>
</comment>
<dbReference type="AlphaFoldDB" id="A0A8H3TT16"/>
<reference evidence="11" key="1">
    <citation type="submission" date="2020-07" db="EMBL/GenBank/DDBJ databases">
        <title>Draft Genome Sequence of a Deep-Sea Yeast, Naganishia (Cryptococcus) liquefaciens strain N6.</title>
        <authorList>
            <person name="Han Y.W."/>
            <person name="Kajitani R."/>
            <person name="Morimoto H."/>
            <person name="Parhat M."/>
            <person name="Tsubouchi H."/>
            <person name="Bakenova O."/>
            <person name="Ogata M."/>
            <person name="Argunhan B."/>
            <person name="Aoki R."/>
            <person name="Kajiwara S."/>
            <person name="Itoh T."/>
            <person name="Iwasaki H."/>
        </authorList>
    </citation>
    <scope>NUCLEOTIDE SEQUENCE</scope>
    <source>
        <strain evidence="11">N6</strain>
    </source>
</reference>
<name>A0A8H3TT16_9TREE</name>
<dbReference type="InterPro" id="IPR009000">
    <property type="entry name" value="Transl_B-barrel_sf"/>
</dbReference>
<proteinExistence type="inferred from homology"/>
<evidence type="ECO:0000256" key="9">
    <source>
        <dbReference type="HAMAP-Rule" id="MF_03137"/>
    </source>
</evidence>
<keyword evidence="5 9" id="KW-0648">Protein biosynthesis</keyword>
<dbReference type="InterPro" id="IPR035647">
    <property type="entry name" value="EFG_III/V"/>
</dbReference>
<dbReference type="SUPFAM" id="SSF54980">
    <property type="entry name" value="EF-G C-terminal domain-like"/>
    <property type="match status" value="2"/>
</dbReference>
<dbReference type="FunFam" id="2.40.30.10:FF:000015">
    <property type="entry name" value="Translation factor GUF1, mitochondrial"/>
    <property type="match status" value="1"/>
</dbReference>
<dbReference type="Pfam" id="PF00679">
    <property type="entry name" value="EFG_C"/>
    <property type="match status" value="1"/>
</dbReference>
<dbReference type="InterPro" id="IPR000795">
    <property type="entry name" value="T_Tr_GTP-bd_dom"/>
</dbReference>
<dbReference type="SUPFAM" id="SSF50447">
    <property type="entry name" value="Translation proteins"/>
    <property type="match status" value="1"/>
</dbReference>
<dbReference type="FunFam" id="3.30.70.240:FF:000007">
    <property type="entry name" value="Translation factor GUF1, mitochondrial"/>
    <property type="match status" value="1"/>
</dbReference>
<dbReference type="EMBL" id="BLZA01000019">
    <property type="protein sequence ID" value="GHJ86956.1"/>
    <property type="molecule type" value="Genomic_DNA"/>
</dbReference>
<evidence type="ECO:0000256" key="2">
    <source>
        <dbReference type="ARBA" id="ARBA00022741"/>
    </source>
</evidence>
<dbReference type="InterPro" id="IPR013842">
    <property type="entry name" value="LepA_CTD"/>
</dbReference>
<dbReference type="InterPro" id="IPR006297">
    <property type="entry name" value="EF-4"/>
</dbReference>
<evidence type="ECO:0000313" key="11">
    <source>
        <dbReference type="EMBL" id="GHJ86956.1"/>
    </source>
</evidence>
<dbReference type="FunFam" id="3.30.70.870:FF:000004">
    <property type="entry name" value="Translation factor GUF1, mitochondrial"/>
    <property type="match status" value="1"/>
</dbReference>
<gene>
    <name evidence="11" type="ORF">NliqN6_3358</name>
</gene>
<dbReference type="InterPro" id="IPR031157">
    <property type="entry name" value="G_TR_CS"/>
</dbReference>
<dbReference type="CDD" id="cd03709">
    <property type="entry name" value="lepA_C"/>
    <property type="match status" value="1"/>
</dbReference>
<feature type="binding site" evidence="9">
    <location>
        <begin position="82"/>
        <end position="86"/>
    </location>
    <ligand>
        <name>GTP</name>
        <dbReference type="ChEBI" id="CHEBI:37565"/>
    </ligand>
</feature>
<dbReference type="Gene3D" id="3.40.50.300">
    <property type="entry name" value="P-loop containing nucleotide triphosphate hydrolases"/>
    <property type="match status" value="1"/>
</dbReference>
<dbReference type="CDD" id="cd01890">
    <property type="entry name" value="LepA"/>
    <property type="match status" value="1"/>
</dbReference>
<keyword evidence="4 9" id="KW-0378">Hydrolase</keyword>
<feature type="domain" description="Tr-type G" evidence="10">
    <location>
        <begin position="7"/>
        <end position="189"/>
    </location>
</feature>
<dbReference type="InterPro" id="IPR038363">
    <property type="entry name" value="LepA_C_sf"/>
</dbReference>
<accession>A0A8H3TT16</accession>
<comment type="similarity">
    <text evidence="1">Belongs to the TRAFAC class translation factor GTPase superfamily. Classic translation factor GTPase family. LepA subfamily.</text>
</comment>
<dbReference type="Pfam" id="PF03144">
    <property type="entry name" value="GTP_EFTU_D2"/>
    <property type="match status" value="1"/>
</dbReference>
<dbReference type="Gene3D" id="3.30.70.870">
    <property type="entry name" value="Elongation Factor G (Translational Gtpase), domain 3"/>
    <property type="match status" value="1"/>
</dbReference>
<dbReference type="GO" id="GO:0003924">
    <property type="term" value="F:GTPase activity"/>
    <property type="evidence" value="ECO:0007669"/>
    <property type="project" value="UniProtKB-UniRule"/>
</dbReference>
<evidence type="ECO:0000256" key="6">
    <source>
        <dbReference type="ARBA" id="ARBA00023128"/>
    </source>
</evidence>
<dbReference type="NCBIfam" id="TIGR00231">
    <property type="entry name" value="small_GTP"/>
    <property type="match status" value="1"/>
</dbReference>
<dbReference type="Pfam" id="PF00009">
    <property type="entry name" value="GTP_EFTU"/>
    <property type="match status" value="1"/>
</dbReference>
<comment type="function">
    <text evidence="9">Promotes mitochondrial protein synthesis. May act as a fidelity factor of the translation reaction, by catalyzing a one-codon backward translocation of tRNAs on improperly translocated ribosomes. Binds to mitochondrial ribosomes in a GTP-dependent manner.</text>
</comment>
<evidence type="ECO:0000313" key="12">
    <source>
        <dbReference type="Proteomes" id="UP000620104"/>
    </source>
</evidence>
<evidence type="ECO:0000259" key="10">
    <source>
        <dbReference type="PROSITE" id="PS51722"/>
    </source>
</evidence>
<protein>
    <recommendedName>
        <fullName evidence="10">Tr-type G domain-containing protein</fullName>
    </recommendedName>
</protein>
<dbReference type="InterPro" id="IPR035654">
    <property type="entry name" value="LepA_IV"/>
</dbReference>
<dbReference type="GO" id="GO:0045727">
    <property type="term" value="P:positive regulation of translation"/>
    <property type="evidence" value="ECO:0007669"/>
    <property type="project" value="UniProtKB-UniRule"/>
</dbReference>
<dbReference type="Gene3D" id="3.30.70.2570">
    <property type="entry name" value="Elongation factor 4, C-terminal domain"/>
    <property type="match status" value="1"/>
</dbReference>
<dbReference type="OrthoDB" id="1074at2759"/>
<dbReference type="CDD" id="cd03699">
    <property type="entry name" value="EF4_II"/>
    <property type="match status" value="1"/>
</dbReference>